<dbReference type="Gene3D" id="3.30.565.60">
    <property type="match status" value="1"/>
</dbReference>
<evidence type="ECO:0000313" key="1">
    <source>
        <dbReference type="EMBL" id="PWR73385.1"/>
    </source>
</evidence>
<dbReference type="GeneID" id="97608915"/>
<dbReference type="AlphaFoldDB" id="A0A2V2N4E9"/>
<dbReference type="RefSeq" id="WP_109940796.1">
    <property type="nucleotide sequence ID" value="NZ_CP176366.1"/>
</dbReference>
<dbReference type="InterPro" id="IPR038475">
    <property type="entry name" value="RecG_C_sf"/>
</dbReference>
<sequence length="310" mass="35932">MLRYESYFELLDLPIPSDRTGILHRLEEDRLIKAETSHSWSITNLGAILFARKLSGFSTLKRKSLRVILYEGIRRTGSKKEHLFYEGYASSFEEVIRYIRDLTQTRELIEDGFNKKIYTYPDITIHELIPNALIHQDFQITGTGPMVEIFDDRMEITNPGSPLMDTLRFIDIPPKPRNEELAAFMRRIDICEERGSGIDKVIESVEGLLLPPPDFISYESSTKAILYARKDFSEMNWDERVRACYQHASLCSVSNQVLTNASMRVRFGLNETESSTISRIIQETLKRDLIKPADSDSHSKRHAKYIPFWQ</sequence>
<name>A0A2V2N4E9_9EURY</name>
<accession>A0A2V2N4E9</accession>
<organism evidence="1 2">
    <name type="scientific">Methanospirillum stamsii</name>
    <dbReference type="NCBI Taxonomy" id="1277351"/>
    <lineage>
        <taxon>Archaea</taxon>
        <taxon>Methanobacteriati</taxon>
        <taxon>Methanobacteriota</taxon>
        <taxon>Stenosarchaea group</taxon>
        <taxon>Methanomicrobia</taxon>
        <taxon>Methanomicrobiales</taxon>
        <taxon>Methanospirillaceae</taxon>
        <taxon>Methanospirillum</taxon>
    </lineage>
</organism>
<dbReference type="EMBL" id="QGMZ01000018">
    <property type="protein sequence ID" value="PWR73385.1"/>
    <property type="molecule type" value="Genomic_DNA"/>
</dbReference>
<comment type="caution">
    <text evidence="1">The sequence shown here is derived from an EMBL/GenBank/DDBJ whole genome shotgun (WGS) entry which is preliminary data.</text>
</comment>
<keyword evidence="2" id="KW-1185">Reference proteome</keyword>
<protein>
    <submittedName>
        <fullName evidence="1">Uncharacterized protein</fullName>
    </submittedName>
</protein>
<dbReference type="PANTHER" id="PTHR30595:SF6">
    <property type="entry name" value="SCHLAFEN ALBA-2 DOMAIN-CONTAINING PROTEIN"/>
    <property type="match status" value="1"/>
</dbReference>
<proteinExistence type="predicted"/>
<evidence type="ECO:0000313" key="2">
    <source>
        <dbReference type="Proteomes" id="UP000245934"/>
    </source>
</evidence>
<dbReference type="PANTHER" id="PTHR30595">
    <property type="entry name" value="GLPR-RELATED TRANSCRIPTIONAL REPRESSOR"/>
    <property type="match status" value="1"/>
</dbReference>
<dbReference type="Proteomes" id="UP000245934">
    <property type="component" value="Unassembled WGS sequence"/>
</dbReference>
<reference evidence="1 2" key="1">
    <citation type="submission" date="2018-05" db="EMBL/GenBank/DDBJ databases">
        <title>Draft genome of Methanospirillum stamsii Pt1.</title>
        <authorList>
            <person name="Dueholm M.S."/>
            <person name="Nielsen P.H."/>
            <person name="Bakmann L.F."/>
            <person name="Otzen D.E."/>
        </authorList>
    </citation>
    <scope>NUCLEOTIDE SEQUENCE [LARGE SCALE GENOMIC DNA]</scope>
    <source>
        <strain evidence="1 2">Pt1</strain>
    </source>
</reference>
<dbReference type="OrthoDB" id="114576at2157"/>
<gene>
    <name evidence="1" type="ORF">DLD82_09020</name>
</gene>
<dbReference type="Pfam" id="PF13749">
    <property type="entry name" value="HATPase_c_4"/>
    <property type="match status" value="1"/>
</dbReference>